<keyword evidence="2" id="KW-1185">Reference proteome</keyword>
<accession>A0A7L4ZF40</accession>
<name>A0A7L4ZF40_9FLAO</name>
<dbReference type="OrthoDB" id="797757at2"/>
<reference evidence="1 2" key="1">
    <citation type="journal article" date="2013" name="Int. J. Syst. Evol. Microbiol.">
        <title>Kordia antarctica sp. nov., isolated from Antarctic seawater.</title>
        <authorList>
            <person name="Baek K."/>
            <person name="Choi A."/>
            <person name="Kang I."/>
            <person name="Lee K."/>
            <person name="Cho J.C."/>
        </authorList>
    </citation>
    <scope>NUCLEOTIDE SEQUENCE [LARGE SCALE GENOMIC DNA]</scope>
    <source>
        <strain evidence="1 2">IMCC3317</strain>
    </source>
</reference>
<gene>
    <name evidence="1" type="ORF">IMCC3317_01800</name>
</gene>
<organism evidence="1 2">
    <name type="scientific">Kordia antarctica</name>
    <dbReference type="NCBI Taxonomy" id="1218801"/>
    <lineage>
        <taxon>Bacteria</taxon>
        <taxon>Pseudomonadati</taxon>
        <taxon>Bacteroidota</taxon>
        <taxon>Flavobacteriia</taxon>
        <taxon>Flavobacteriales</taxon>
        <taxon>Flavobacteriaceae</taxon>
        <taxon>Kordia</taxon>
    </lineage>
</organism>
<dbReference type="RefSeq" id="WP_160127625.1">
    <property type="nucleotide sequence ID" value="NZ_CP019288.1"/>
</dbReference>
<dbReference type="EMBL" id="CP019288">
    <property type="protein sequence ID" value="QHI34836.1"/>
    <property type="molecule type" value="Genomic_DNA"/>
</dbReference>
<protein>
    <submittedName>
        <fullName evidence="1">Uncharacterized protein</fullName>
    </submittedName>
</protein>
<evidence type="ECO:0000313" key="1">
    <source>
        <dbReference type="EMBL" id="QHI34836.1"/>
    </source>
</evidence>
<dbReference type="KEGG" id="kan:IMCC3317_01800"/>
<sequence>MALETIKNFEEVDLELAQVYAGAWQLNVDLKAFFFHKNDIECVVNEGAAVGVRFYMGIKDDGEIKCPDMMLVGVNENNEDLINEKGENSRIYNFTLPCPRTCDNTSDLYIHTGPGIIGSAKCGLPNEGRTPSTPDVCNIKGYEIVASTAETSAQNWQNTFDLIAVLFDKDELIAIFDELNVESMRVYFGIDEDERQRIILVGVNANGIDQTAGENDKLFVNEIPLCTKNDATSCDTKSMLYTL</sequence>
<proteinExistence type="predicted"/>
<evidence type="ECO:0000313" key="2">
    <source>
        <dbReference type="Proteomes" id="UP000464657"/>
    </source>
</evidence>
<dbReference type="Proteomes" id="UP000464657">
    <property type="component" value="Chromosome"/>
</dbReference>
<dbReference type="AlphaFoldDB" id="A0A7L4ZF40"/>